<sequence length="176" mass="18118">MANDPNWRLPEVPGFELTSPDFEPGGRLPTSARSAIFGAGGDDRSPALAWSGAPEGTKSFVLTVYDPDAPTGSGFWHWSVRDLPGDATSLPADAGDPDAALLPAGAVTGPNEAGLQRFLGAAPPAGHGEHRYFFTLTALDVPSLDVDAAATPAIVGFTMLGHVLGRAQLIGTAITE</sequence>
<dbReference type="OrthoDB" id="9797506at2"/>
<comment type="similarity">
    <text evidence="1">Belongs to the UPF0098 family.</text>
</comment>
<evidence type="ECO:0000256" key="1">
    <source>
        <dbReference type="ARBA" id="ARBA00007120"/>
    </source>
</evidence>
<organism evidence="3 4">
    <name type="scientific">Schumannella soli</name>
    <dbReference type="NCBI Taxonomy" id="2590779"/>
    <lineage>
        <taxon>Bacteria</taxon>
        <taxon>Bacillati</taxon>
        <taxon>Actinomycetota</taxon>
        <taxon>Actinomycetes</taxon>
        <taxon>Micrococcales</taxon>
        <taxon>Microbacteriaceae</taxon>
        <taxon>Schumannella</taxon>
    </lineage>
</organism>
<dbReference type="RefSeq" id="WP_141163877.1">
    <property type="nucleotide sequence ID" value="NZ_VHQG01000002.1"/>
</dbReference>
<keyword evidence="4" id="KW-1185">Reference proteome</keyword>
<proteinExistence type="inferred from homology"/>
<evidence type="ECO:0000313" key="4">
    <source>
        <dbReference type="Proteomes" id="UP000316252"/>
    </source>
</evidence>
<evidence type="ECO:0000256" key="2">
    <source>
        <dbReference type="SAM" id="MobiDB-lite"/>
    </source>
</evidence>
<dbReference type="CDD" id="cd00865">
    <property type="entry name" value="PEBP_bact_arch"/>
    <property type="match status" value="1"/>
</dbReference>
<dbReference type="InterPro" id="IPR008914">
    <property type="entry name" value="PEBP"/>
</dbReference>
<dbReference type="Proteomes" id="UP000316252">
    <property type="component" value="Unassembled WGS sequence"/>
</dbReference>
<dbReference type="InterPro" id="IPR005247">
    <property type="entry name" value="YbhB_YbcL/LppC-like"/>
</dbReference>
<dbReference type="PANTHER" id="PTHR30289">
    <property type="entry name" value="UNCHARACTERIZED PROTEIN YBCL-RELATED"/>
    <property type="match status" value="1"/>
</dbReference>
<evidence type="ECO:0000313" key="3">
    <source>
        <dbReference type="EMBL" id="TPW76523.1"/>
    </source>
</evidence>
<dbReference type="Gene3D" id="3.90.280.10">
    <property type="entry name" value="PEBP-like"/>
    <property type="match status" value="1"/>
</dbReference>
<dbReference type="EMBL" id="VHQG01000002">
    <property type="protein sequence ID" value="TPW76523.1"/>
    <property type="molecule type" value="Genomic_DNA"/>
</dbReference>
<accession>A0A506Y3M3</accession>
<dbReference type="AlphaFoldDB" id="A0A506Y3M3"/>
<dbReference type="InterPro" id="IPR036610">
    <property type="entry name" value="PEBP-like_sf"/>
</dbReference>
<dbReference type="SUPFAM" id="SSF49777">
    <property type="entry name" value="PEBP-like"/>
    <property type="match status" value="1"/>
</dbReference>
<gene>
    <name evidence="3" type="ORF">FJ657_12260</name>
</gene>
<dbReference type="NCBIfam" id="TIGR00481">
    <property type="entry name" value="YbhB/YbcL family Raf kinase inhibitor-like protein"/>
    <property type="match status" value="1"/>
</dbReference>
<comment type="caution">
    <text evidence="3">The sequence shown here is derived from an EMBL/GenBank/DDBJ whole genome shotgun (WGS) entry which is preliminary data.</text>
</comment>
<name>A0A506Y3M3_9MICO</name>
<dbReference type="PANTHER" id="PTHR30289:SF1">
    <property type="entry name" value="PEBP (PHOSPHATIDYLETHANOLAMINE-BINDING PROTEIN) FAMILY PROTEIN"/>
    <property type="match status" value="1"/>
</dbReference>
<feature type="region of interest" description="Disordered" evidence="2">
    <location>
        <begin position="1"/>
        <end position="25"/>
    </location>
</feature>
<protein>
    <submittedName>
        <fullName evidence="3">YbhB/YbcL family Raf kinase inhibitor-like protein</fullName>
    </submittedName>
</protein>
<reference evidence="3 4" key="1">
    <citation type="submission" date="2019-06" db="EMBL/GenBank/DDBJ databases">
        <authorList>
            <person name="Li F."/>
        </authorList>
    </citation>
    <scope>NUCLEOTIDE SEQUENCE [LARGE SCALE GENOMIC DNA]</scope>
    <source>
        <strain evidence="3 4">10F1D-1</strain>
    </source>
</reference>
<dbReference type="Pfam" id="PF01161">
    <property type="entry name" value="PBP"/>
    <property type="match status" value="1"/>
</dbReference>